<proteinExistence type="predicted"/>
<organism evidence="1 2">
    <name type="scientific">Trebonia kvetii</name>
    <dbReference type="NCBI Taxonomy" id="2480626"/>
    <lineage>
        <taxon>Bacteria</taxon>
        <taxon>Bacillati</taxon>
        <taxon>Actinomycetota</taxon>
        <taxon>Actinomycetes</taxon>
        <taxon>Streptosporangiales</taxon>
        <taxon>Treboniaceae</taxon>
        <taxon>Trebonia</taxon>
    </lineage>
</organism>
<name>A0A6P2BTS3_9ACTN</name>
<dbReference type="RefSeq" id="WP_145857163.1">
    <property type="nucleotide sequence ID" value="NZ_RPFW01000005.1"/>
</dbReference>
<dbReference type="EMBL" id="RPFW01000005">
    <property type="protein sequence ID" value="TVZ02298.1"/>
    <property type="molecule type" value="Genomic_DNA"/>
</dbReference>
<sequence>MDIAALAGLLHETAEHHGPYEKSHAPHDWWDWYAAYMDAREHGSTPDAASEAAGRYMAEVLHVPPA</sequence>
<accession>A0A6P2BTS3</accession>
<evidence type="ECO:0000313" key="1">
    <source>
        <dbReference type="EMBL" id="TVZ02298.1"/>
    </source>
</evidence>
<dbReference type="AlphaFoldDB" id="A0A6P2BTS3"/>
<reference evidence="1 2" key="1">
    <citation type="submission" date="2018-11" db="EMBL/GenBank/DDBJ databases">
        <title>Trebonia kvetii gen.nov., sp.nov., a novel acidophilic actinobacterium, and proposal of the new actinobacterial family Treboniaceae fam. nov.</title>
        <authorList>
            <person name="Rapoport D."/>
            <person name="Sagova-Mareckova M."/>
            <person name="Sedlacek I."/>
            <person name="Provaznik J."/>
            <person name="Kralova S."/>
            <person name="Pavlinic D."/>
            <person name="Benes V."/>
            <person name="Kopecky J."/>
        </authorList>
    </citation>
    <scope>NUCLEOTIDE SEQUENCE [LARGE SCALE GENOMIC DNA]</scope>
    <source>
        <strain evidence="1 2">15Tr583</strain>
    </source>
</reference>
<gene>
    <name evidence="1" type="ORF">EAS64_26135</name>
</gene>
<evidence type="ECO:0000313" key="2">
    <source>
        <dbReference type="Proteomes" id="UP000460272"/>
    </source>
</evidence>
<keyword evidence="2" id="KW-1185">Reference proteome</keyword>
<comment type="caution">
    <text evidence="1">The sequence shown here is derived from an EMBL/GenBank/DDBJ whole genome shotgun (WGS) entry which is preliminary data.</text>
</comment>
<dbReference type="Proteomes" id="UP000460272">
    <property type="component" value="Unassembled WGS sequence"/>
</dbReference>
<protein>
    <submittedName>
        <fullName evidence="1">Bleomycin resistance protein</fullName>
    </submittedName>
</protein>
<dbReference type="OrthoDB" id="5193712at2"/>